<dbReference type="AlphaFoldDB" id="A0A542SN98"/>
<dbReference type="GO" id="GO:0016747">
    <property type="term" value="F:acyltransferase activity, transferring groups other than amino-acyl groups"/>
    <property type="evidence" value="ECO:0007669"/>
    <property type="project" value="InterPro"/>
</dbReference>
<dbReference type="Gene3D" id="3.40.630.30">
    <property type="match status" value="1"/>
</dbReference>
<dbReference type="SUPFAM" id="SSF55729">
    <property type="entry name" value="Acyl-CoA N-acyltransferases (Nat)"/>
    <property type="match status" value="1"/>
</dbReference>
<dbReference type="EMBL" id="VFNV01000001">
    <property type="protein sequence ID" value="TQK76048.1"/>
    <property type="molecule type" value="Genomic_DNA"/>
</dbReference>
<accession>A0A542SN98</accession>
<dbReference type="InterPro" id="IPR016181">
    <property type="entry name" value="Acyl_CoA_acyltransferase"/>
</dbReference>
<protein>
    <recommendedName>
        <fullName evidence="1">N-acetyltransferase domain-containing protein</fullName>
    </recommendedName>
</protein>
<organism evidence="2 3">
    <name type="scientific">Rarobacter incanus</name>
    <dbReference type="NCBI Taxonomy" id="153494"/>
    <lineage>
        <taxon>Bacteria</taxon>
        <taxon>Bacillati</taxon>
        <taxon>Actinomycetota</taxon>
        <taxon>Actinomycetes</taxon>
        <taxon>Micrococcales</taxon>
        <taxon>Rarobacteraceae</taxon>
        <taxon>Rarobacter</taxon>
    </lineage>
</organism>
<dbReference type="Proteomes" id="UP000316181">
    <property type="component" value="Unassembled WGS sequence"/>
</dbReference>
<evidence type="ECO:0000313" key="2">
    <source>
        <dbReference type="EMBL" id="TQK76048.1"/>
    </source>
</evidence>
<dbReference type="RefSeq" id="WP_142111366.1">
    <property type="nucleotide sequence ID" value="NZ_BAAATB010000008.1"/>
</dbReference>
<feature type="domain" description="N-acetyltransferase" evidence="1">
    <location>
        <begin position="6"/>
        <end position="170"/>
    </location>
</feature>
<gene>
    <name evidence="2" type="ORF">FB389_0703</name>
</gene>
<comment type="caution">
    <text evidence="2">The sequence shown here is derived from an EMBL/GenBank/DDBJ whole genome shotgun (WGS) entry which is preliminary data.</text>
</comment>
<dbReference type="OrthoDB" id="3729649at2"/>
<proteinExistence type="predicted"/>
<reference evidence="2 3" key="1">
    <citation type="submission" date="2019-06" db="EMBL/GenBank/DDBJ databases">
        <title>Sequencing the genomes of 1000 actinobacteria strains.</title>
        <authorList>
            <person name="Klenk H.-P."/>
        </authorList>
    </citation>
    <scope>NUCLEOTIDE SEQUENCE [LARGE SCALE GENOMIC DNA]</scope>
    <source>
        <strain evidence="2 3">DSM 10596</strain>
    </source>
</reference>
<name>A0A542SN98_9MICO</name>
<evidence type="ECO:0000313" key="3">
    <source>
        <dbReference type="Proteomes" id="UP000316181"/>
    </source>
</evidence>
<dbReference type="PROSITE" id="PS51186">
    <property type="entry name" value="GNAT"/>
    <property type="match status" value="1"/>
</dbReference>
<sequence length="245" mass="26265">MTDPHGIERLHARADFDDIYERVLVPSFPAHELEQPESLWQQIAAGGLHAFAARGAGGRFDSVVMVADHAPVALVLYLAIDPTGRGSGTGSRLIRFATDFAARDLRADYVLAEVESPARHGPHPTYGDPRARLRFYARQGMRLLDAPYFQPGIGPGAPRVPALLLGLLAAKDAVRTDAGVLAPPLAAFMRSYLVASEGRLGDDGATVRLLAALDRPVVRTLPANDYREVAHGDLVGEAETHAPAP</sequence>
<keyword evidence="3" id="KW-1185">Reference proteome</keyword>
<dbReference type="InterPro" id="IPR000182">
    <property type="entry name" value="GNAT_dom"/>
</dbReference>
<evidence type="ECO:0000259" key="1">
    <source>
        <dbReference type="PROSITE" id="PS51186"/>
    </source>
</evidence>